<evidence type="ECO:0000313" key="2">
    <source>
        <dbReference type="EMBL" id="KYO27816.1"/>
    </source>
</evidence>
<feature type="transmembrane region" description="Helical" evidence="1">
    <location>
        <begin position="41"/>
        <end position="64"/>
    </location>
</feature>
<sequence>MIGRLLMAVANGQSQLAGARLSAGAADHPGENVLKCQGESYLSVGLLLASCFIPTALTWLYLLAAIS</sequence>
<keyword evidence="3" id="KW-1185">Reference proteome</keyword>
<evidence type="ECO:0000313" key="3">
    <source>
        <dbReference type="Proteomes" id="UP000050525"/>
    </source>
</evidence>
<dbReference type="EMBL" id="AKHW03005078">
    <property type="protein sequence ID" value="KYO27816.1"/>
    <property type="molecule type" value="Genomic_DNA"/>
</dbReference>
<organism evidence="2 3">
    <name type="scientific">Alligator mississippiensis</name>
    <name type="common">American alligator</name>
    <dbReference type="NCBI Taxonomy" id="8496"/>
    <lineage>
        <taxon>Eukaryota</taxon>
        <taxon>Metazoa</taxon>
        <taxon>Chordata</taxon>
        <taxon>Craniata</taxon>
        <taxon>Vertebrata</taxon>
        <taxon>Euteleostomi</taxon>
        <taxon>Archelosauria</taxon>
        <taxon>Archosauria</taxon>
        <taxon>Crocodylia</taxon>
        <taxon>Alligatoridae</taxon>
        <taxon>Alligatorinae</taxon>
        <taxon>Alligator</taxon>
    </lineage>
</organism>
<name>A0A151MTH2_ALLMI</name>
<keyword evidence="1" id="KW-1133">Transmembrane helix</keyword>
<keyword evidence="1" id="KW-0812">Transmembrane</keyword>
<protein>
    <submittedName>
        <fullName evidence="2">Uncharacterized protein</fullName>
    </submittedName>
</protein>
<evidence type="ECO:0000256" key="1">
    <source>
        <dbReference type="SAM" id="Phobius"/>
    </source>
</evidence>
<comment type="caution">
    <text evidence="2">The sequence shown here is derived from an EMBL/GenBank/DDBJ whole genome shotgun (WGS) entry which is preliminary data.</text>
</comment>
<dbReference type="Proteomes" id="UP000050525">
    <property type="component" value="Unassembled WGS sequence"/>
</dbReference>
<reference evidence="2 3" key="1">
    <citation type="journal article" date="2012" name="Genome Biol.">
        <title>Sequencing three crocodilian genomes to illuminate the evolution of archosaurs and amniotes.</title>
        <authorList>
            <person name="St John J.A."/>
            <person name="Braun E.L."/>
            <person name="Isberg S.R."/>
            <person name="Miles L.G."/>
            <person name="Chong A.Y."/>
            <person name="Gongora J."/>
            <person name="Dalzell P."/>
            <person name="Moran C."/>
            <person name="Bed'hom B."/>
            <person name="Abzhanov A."/>
            <person name="Burgess S.C."/>
            <person name="Cooksey A.M."/>
            <person name="Castoe T.A."/>
            <person name="Crawford N.G."/>
            <person name="Densmore L.D."/>
            <person name="Drew J.C."/>
            <person name="Edwards S.V."/>
            <person name="Faircloth B.C."/>
            <person name="Fujita M.K."/>
            <person name="Greenwold M.J."/>
            <person name="Hoffmann F.G."/>
            <person name="Howard J.M."/>
            <person name="Iguchi T."/>
            <person name="Janes D.E."/>
            <person name="Khan S.Y."/>
            <person name="Kohno S."/>
            <person name="de Koning A.J."/>
            <person name="Lance S.L."/>
            <person name="McCarthy F.M."/>
            <person name="McCormack J.E."/>
            <person name="Merchant M.E."/>
            <person name="Peterson D.G."/>
            <person name="Pollock D.D."/>
            <person name="Pourmand N."/>
            <person name="Raney B.J."/>
            <person name="Roessler K.A."/>
            <person name="Sanford J.R."/>
            <person name="Sawyer R.H."/>
            <person name="Schmidt C.J."/>
            <person name="Triplett E.W."/>
            <person name="Tuberville T.D."/>
            <person name="Venegas-Anaya M."/>
            <person name="Howard J.T."/>
            <person name="Jarvis E.D."/>
            <person name="Guillette L.J.Jr."/>
            <person name="Glenn T.C."/>
            <person name="Green R.E."/>
            <person name="Ray D.A."/>
        </authorList>
    </citation>
    <scope>NUCLEOTIDE SEQUENCE [LARGE SCALE GENOMIC DNA]</scope>
    <source>
        <strain evidence="2">KSC_2009_1</strain>
    </source>
</reference>
<dbReference type="AlphaFoldDB" id="A0A151MTH2"/>
<accession>A0A151MTH2</accession>
<gene>
    <name evidence="2" type="ORF">Y1Q_0013013</name>
</gene>
<keyword evidence="1" id="KW-0472">Membrane</keyword>
<proteinExistence type="predicted"/>